<keyword evidence="9 13" id="KW-0238">DNA-binding</keyword>
<dbReference type="GO" id="GO:0004252">
    <property type="term" value="F:serine-type endopeptidase activity"/>
    <property type="evidence" value="ECO:0007669"/>
    <property type="project" value="UniProtKB-UniRule"/>
</dbReference>
<dbReference type="PRINTS" id="PR00726">
    <property type="entry name" value="LEXASERPTASE"/>
</dbReference>
<dbReference type="EMBL" id="JAZIBG010000056">
    <property type="protein sequence ID" value="MEF7617351.1"/>
    <property type="molecule type" value="Genomic_DNA"/>
</dbReference>
<dbReference type="Gene3D" id="1.10.10.10">
    <property type="entry name" value="Winged helix-like DNA-binding domain superfamily/Winged helix DNA-binding domain"/>
    <property type="match status" value="1"/>
</dbReference>
<dbReference type="InterPro" id="IPR036286">
    <property type="entry name" value="LexA/Signal_pep-like_sf"/>
</dbReference>
<feature type="active site" description="For autocatalytic cleavage activity" evidence="13">
    <location>
        <position position="145"/>
    </location>
</feature>
<evidence type="ECO:0000313" key="17">
    <source>
        <dbReference type="EMBL" id="MEF7617351.1"/>
    </source>
</evidence>
<dbReference type="RefSeq" id="WP_332293114.1">
    <property type="nucleotide sequence ID" value="NZ_JAZIBG010000056.1"/>
</dbReference>
<evidence type="ECO:0000256" key="9">
    <source>
        <dbReference type="ARBA" id="ARBA00023125"/>
    </source>
</evidence>
<dbReference type="GO" id="GO:0009432">
    <property type="term" value="P:SOS response"/>
    <property type="evidence" value="ECO:0007669"/>
    <property type="project" value="UniProtKB-UniRule"/>
</dbReference>
<dbReference type="PANTHER" id="PTHR33516:SF2">
    <property type="entry name" value="LEXA REPRESSOR-RELATED"/>
    <property type="match status" value="1"/>
</dbReference>
<evidence type="ECO:0000256" key="3">
    <source>
        <dbReference type="ARBA" id="ARBA00022491"/>
    </source>
</evidence>
<feature type="domain" description="LexA repressor DNA-binding" evidence="16">
    <location>
        <begin position="6"/>
        <end position="68"/>
    </location>
</feature>
<feature type="domain" description="Peptidase S24/S26A/S26B/S26C" evidence="15">
    <location>
        <begin position="103"/>
        <end position="217"/>
    </location>
</feature>
<dbReference type="Pfam" id="PF01726">
    <property type="entry name" value="LexA_DNA_bind"/>
    <property type="match status" value="1"/>
</dbReference>
<evidence type="ECO:0000259" key="15">
    <source>
        <dbReference type="Pfam" id="PF00717"/>
    </source>
</evidence>
<dbReference type="NCBIfam" id="TIGR00498">
    <property type="entry name" value="lexA"/>
    <property type="match status" value="1"/>
</dbReference>
<evidence type="ECO:0000256" key="2">
    <source>
        <dbReference type="ARBA" id="ARBA00011738"/>
    </source>
</evidence>
<dbReference type="GO" id="GO:0003677">
    <property type="term" value="F:DNA binding"/>
    <property type="evidence" value="ECO:0007669"/>
    <property type="project" value="UniProtKB-UniRule"/>
</dbReference>
<dbReference type="SUPFAM" id="SSF51306">
    <property type="entry name" value="LexA/Signal peptidase"/>
    <property type="match status" value="1"/>
</dbReference>
<comment type="similarity">
    <text evidence="1 13 14">Belongs to the peptidase S24 family.</text>
</comment>
<dbReference type="InterPro" id="IPR006199">
    <property type="entry name" value="LexA_DNA-bd_dom"/>
</dbReference>
<dbReference type="InterPro" id="IPR050077">
    <property type="entry name" value="LexA_repressor"/>
</dbReference>
<evidence type="ECO:0000313" key="18">
    <source>
        <dbReference type="Proteomes" id="UP001336250"/>
    </source>
</evidence>
<evidence type="ECO:0000256" key="4">
    <source>
        <dbReference type="ARBA" id="ARBA00022705"/>
    </source>
</evidence>
<proteinExistence type="inferred from homology"/>
<dbReference type="PANTHER" id="PTHR33516">
    <property type="entry name" value="LEXA REPRESSOR"/>
    <property type="match status" value="1"/>
</dbReference>
<dbReference type="Pfam" id="PF00717">
    <property type="entry name" value="Peptidase_S24"/>
    <property type="match status" value="1"/>
</dbReference>
<keyword evidence="6 13" id="KW-0378">Hydrolase</keyword>
<feature type="active site" description="For autocatalytic cleavage activity" evidence="13">
    <location>
        <position position="182"/>
    </location>
</feature>
<evidence type="ECO:0000256" key="7">
    <source>
        <dbReference type="ARBA" id="ARBA00022813"/>
    </source>
</evidence>
<evidence type="ECO:0000256" key="1">
    <source>
        <dbReference type="ARBA" id="ARBA00007484"/>
    </source>
</evidence>
<organism evidence="17 18">
    <name type="scientific">Aquincola agrisoli</name>
    <dbReference type="NCBI Taxonomy" id="3119538"/>
    <lineage>
        <taxon>Bacteria</taxon>
        <taxon>Pseudomonadati</taxon>
        <taxon>Pseudomonadota</taxon>
        <taxon>Betaproteobacteria</taxon>
        <taxon>Burkholderiales</taxon>
        <taxon>Sphaerotilaceae</taxon>
        <taxon>Aquincola</taxon>
    </lineage>
</organism>
<name>A0AAW9QC03_9BURK</name>
<dbReference type="InterPro" id="IPR006200">
    <property type="entry name" value="LexA"/>
</dbReference>
<dbReference type="GO" id="GO:0045892">
    <property type="term" value="P:negative regulation of DNA-templated transcription"/>
    <property type="evidence" value="ECO:0007669"/>
    <property type="project" value="UniProtKB-UniRule"/>
</dbReference>
<dbReference type="InterPro" id="IPR039418">
    <property type="entry name" value="LexA-like"/>
</dbReference>
<comment type="function">
    <text evidence="13">Represses a number of genes involved in the response to DNA damage (SOS response), including recA and lexA. In the presence of single-stranded DNA, RecA interacts with LexA causing an autocatalytic cleavage which disrupts the DNA-binding part of LexA, leading to derepression of the SOS regulon and eventually DNA repair.</text>
</comment>
<comment type="subunit">
    <text evidence="2 13">Homodimer.</text>
</comment>
<dbReference type="CDD" id="cd06529">
    <property type="entry name" value="S24_LexA-like"/>
    <property type="match status" value="1"/>
</dbReference>
<keyword evidence="7 13" id="KW-0068">Autocatalytic cleavage</keyword>
<reference evidence="17 18" key="1">
    <citation type="submission" date="2024-02" db="EMBL/GenBank/DDBJ databases">
        <title>Genome sequence of Aquincola sp. MAHUQ-54.</title>
        <authorList>
            <person name="Huq M.A."/>
        </authorList>
    </citation>
    <scope>NUCLEOTIDE SEQUENCE [LARGE SCALE GENOMIC DNA]</scope>
    <source>
        <strain evidence="17 18">MAHUQ-54</strain>
    </source>
</reference>
<dbReference type="Proteomes" id="UP001336250">
    <property type="component" value="Unassembled WGS sequence"/>
</dbReference>
<evidence type="ECO:0000256" key="10">
    <source>
        <dbReference type="ARBA" id="ARBA00023163"/>
    </source>
</evidence>
<dbReference type="EC" id="3.4.21.88" evidence="13"/>
<comment type="caution">
    <text evidence="17">The sequence shown here is derived from an EMBL/GenBank/DDBJ whole genome shotgun (WGS) entry which is preliminary data.</text>
</comment>
<dbReference type="FunFam" id="1.10.10.10:FF:000009">
    <property type="entry name" value="LexA repressor"/>
    <property type="match status" value="1"/>
</dbReference>
<comment type="catalytic activity">
    <reaction evidence="13">
        <text>Hydrolysis of Ala-|-Gly bond in repressor LexA.</text>
        <dbReference type="EC" id="3.4.21.88"/>
    </reaction>
</comment>
<feature type="site" description="Cleavage; by autolysis" evidence="13">
    <location>
        <begin position="110"/>
        <end position="111"/>
    </location>
</feature>
<evidence type="ECO:0000256" key="5">
    <source>
        <dbReference type="ARBA" id="ARBA00022763"/>
    </source>
</evidence>
<evidence type="ECO:0000256" key="11">
    <source>
        <dbReference type="ARBA" id="ARBA00023204"/>
    </source>
</evidence>
<dbReference type="AlphaFoldDB" id="A0AAW9QC03"/>
<dbReference type="InterPro" id="IPR036390">
    <property type="entry name" value="WH_DNA-bd_sf"/>
</dbReference>
<keyword evidence="11 13" id="KW-0234">DNA repair</keyword>
<dbReference type="InterPro" id="IPR006197">
    <property type="entry name" value="Peptidase_S24_LexA"/>
</dbReference>
<dbReference type="SUPFAM" id="SSF46785">
    <property type="entry name" value="Winged helix' DNA-binding domain"/>
    <property type="match status" value="1"/>
</dbReference>
<keyword evidence="10 13" id="KW-0804">Transcription</keyword>
<dbReference type="InterPro" id="IPR015927">
    <property type="entry name" value="Peptidase_S24_S26A/B/C"/>
</dbReference>
<dbReference type="HAMAP" id="MF_00015">
    <property type="entry name" value="LexA"/>
    <property type="match status" value="1"/>
</dbReference>
<evidence type="ECO:0000256" key="14">
    <source>
        <dbReference type="RuleBase" id="RU003991"/>
    </source>
</evidence>
<dbReference type="FunFam" id="2.10.109.10:FF:000001">
    <property type="entry name" value="LexA repressor"/>
    <property type="match status" value="1"/>
</dbReference>
<dbReference type="GO" id="GO:0006260">
    <property type="term" value="P:DNA replication"/>
    <property type="evidence" value="ECO:0007669"/>
    <property type="project" value="UniProtKB-UniRule"/>
</dbReference>
<dbReference type="GO" id="GO:0006281">
    <property type="term" value="P:DNA repair"/>
    <property type="evidence" value="ECO:0007669"/>
    <property type="project" value="UniProtKB-UniRule"/>
</dbReference>
<evidence type="ECO:0000256" key="6">
    <source>
        <dbReference type="ARBA" id="ARBA00022801"/>
    </source>
</evidence>
<sequence length="227" mass="24623">MADRPKLTERQQQIFDLVRSAIERTGAPPTRAEIAQQLGFRSANAAEEHLQALARKGVIELVGGTSRGIRLPSAALRAVNEAREARGRQFSLPLPGLSQLTLPLIGRVAAGSPILAQEHVDQTYVLEASLFPRKPDYLLRVRGMSMRDAGILDGDLLAVQKASEARNGQIVVARLGDDVTVKRFERSGSGIRLLPENPEFEPIVVSPADSFSLEGLAVGLVRNSMLM</sequence>
<evidence type="ECO:0000259" key="16">
    <source>
        <dbReference type="Pfam" id="PF01726"/>
    </source>
</evidence>
<feature type="DNA-binding region" description="H-T-H motif" evidence="13">
    <location>
        <begin position="31"/>
        <end position="51"/>
    </location>
</feature>
<gene>
    <name evidence="13 17" type="primary">lexA</name>
    <name evidence="17" type="ORF">V4F39_25795</name>
</gene>
<keyword evidence="3 13" id="KW-0678">Repressor</keyword>
<keyword evidence="4 13" id="KW-0235">DNA replication</keyword>
<dbReference type="GO" id="GO:0006508">
    <property type="term" value="P:proteolysis"/>
    <property type="evidence" value="ECO:0007669"/>
    <property type="project" value="InterPro"/>
</dbReference>
<keyword evidence="5 13" id="KW-0227">DNA damage</keyword>
<evidence type="ECO:0000256" key="12">
    <source>
        <dbReference type="ARBA" id="ARBA00023236"/>
    </source>
</evidence>
<evidence type="ECO:0000256" key="8">
    <source>
        <dbReference type="ARBA" id="ARBA00023015"/>
    </source>
</evidence>
<dbReference type="InterPro" id="IPR036388">
    <property type="entry name" value="WH-like_DNA-bd_sf"/>
</dbReference>
<keyword evidence="18" id="KW-1185">Reference proteome</keyword>
<keyword evidence="12 13" id="KW-0742">SOS response</keyword>
<dbReference type="Gene3D" id="2.10.109.10">
    <property type="entry name" value="Umud Fragment, subunit A"/>
    <property type="match status" value="1"/>
</dbReference>
<evidence type="ECO:0000256" key="13">
    <source>
        <dbReference type="HAMAP-Rule" id="MF_00015"/>
    </source>
</evidence>
<keyword evidence="8 13" id="KW-0805">Transcription regulation</keyword>
<protein>
    <recommendedName>
        <fullName evidence="13">LexA repressor</fullName>
        <ecNumber evidence="13">3.4.21.88</ecNumber>
    </recommendedName>
</protein>
<accession>A0AAW9QC03</accession>